<dbReference type="OrthoDB" id="2287966at2759"/>
<dbReference type="Proteomes" id="UP000078561">
    <property type="component" value="Unassembled WGS sequence"/>
</dbReference>
<dbReference type="STRING" id="4829.A0A168SGI7"/>
<dbReference type="SMART" id="SM00139">
    <property type="entry name" value="MyTH4"/>
    <property type="match status" value="1"/>
</dbReference>
<feature type="compositionally biased region" description="Low complexity" evidence="1">
    <location>
        <begin position="240"/>
        <end position="266"/>
    </location>
</feature>
<dbReference type="Pfam" id="PF00784">
    <property type="entry name" value="MyTH4"/>
    <property type="match status" value="1"/>
</dbReference>
<feature type="domain" description="MyTH4" evidence="3">
    <location>
        <begin position="329"/>
        <end position="499"/>
    </location>
</feature>
<dbReference type="Gene3D" id="1.25.40.530">
    <property type="entry name" value="MyTH4 domain"/>
    <property type="match status" value="1"/>
</dbReference>
<evidence type="ECO:0000313" key="4">
    <source>
        <dbReference type="EMBL" id="SAM08400.1"/>
    </source>
</evidence>
<dbReference type="InterPro" id="IPR008936">
    <property type="entry name" value="Rho_GTPase_activation_prot"/>
</dbReference>
<evidence type="ECO:0008006" key="6">
    <source>
        <dbReference type="Google" id="ProtNLM"/>
    </source>
</evidence>
<organism evidence="4">
    <name type="scientific">Absidia glauca</name>
    <name type="common">Pin mould</name>
    <dbReference type="NCBI Taxonomy" id="4829"/>
    <lineage>
        <taxon>Eukaryota</taxon>
        <taxon>Fungi</taxon>
        <taxon>Fungi incertae sedis</taxon>
        <taxon>Mucoromycota</taxon>
        <taxon>Mucoromycotina</taxon>
        <taxon>Mucoromycetes</taxon>
        <taxon>Mucorales</taxon>
        <taxon>Cunninghamellaceae</taxon>
        <taxon>Absidia</taxon>
    </lineage>
</organism>
<dbReference type="AlphaFoldDB" id="A0A168SGI7"/>
<dbReference type="InterPro" id="IPR000857">
    <property type="entry name" value="MyTH4_dom"/>
</dbReference>
<name>A0A168SGI7_ABSGL</name>
<keyword evidence="5" id="KW-1185">Reference proteome</keyword>
<sequence>MKATWIELYDHQTRRLFYVNQEADQWSKDKPLHATIVKADLDSVWSIWNDESQMPLYYSSRTMKWTHHSPPRSCTVVSLSRLVKRPSMRRYIYLPPVPSNSHHHHRPMSRHGSASHYRLFLQNDNRTTSAIVQSTDHKRASLPTTTKEASQSAVVTKIKKQSSLLQRSTESTFQARLSPQSLKKHLVAPPPRLSITKSNQHNLYLTNAQDTSTSHVQYRPCAYPKYHYHASRMYSPPSPMSLSTSSSSSPAASSSSGPSPVSTLPTLSPLTPLSSLSPLSPLSPLSQLNSNSNNGRKYVFEDYVAMHFSNHKRGLIIRTPISSTSMAQWTKNSISKPLLKSTDKNHTKDAIDCFKKIQVIMGDRSRKSHGRIAKGDDVTDIQSILTMGITGGQQVCDEIYVQLCKQLNHNPGSTSSQNGWELLSVLCSTIPPSNELALYIIQLLNDIQQRQPASTQSGSSITTAPSPLVTSYLSLKLRRICQKGAHGKVPCRAEIERDRMAILHQQDPEGAKGAQAVTTMVFGTPLDIIMKNQQRLNNPNNTTHQRQRQQQQPECLKIPRIVPFLIHAIRQLGGHFTQGVFRISGLAELVTALRLQIESGVADGDGKGEFGNLDLDICCGDPNVPASLLRIWLRELPTPLIPVDVYNRCIDHSSDLKSVMEIVDGLPDVNRRILLYIIGFIQEYLSPQVCQRTLMTVSNLAMVFAPNFLRGPLSDNLVMALHKSKYEQLFVKTLLLGPKVDMDRQLYG</sequence>
<dbReference type="SMART" id="SM00324">
    <property type="entry name" value="RhoGAP"/>
    <property type="match status" value="1"/>
</dbReference>
<proteinExistence type="predicted"/>
<reference evidence="4" key="1">
    <citation type="submission" date="2016-04" db="EMBL/GenBank/DDBJ databases">
        <authorList>
            <person name="Evans L.H."/>
            <person name="Alamgir A."/>
            <person name="Owens N."/>
            <person name="Weber N.D."/>
            <person name="Virtaneva K."/>
            <person name="Barbian K."/>
            <person name="Babar A."/>
            <person name="Rosenke K."/>
        </authorList>
    </citation>
    <scope>NUCLEOTIDE SEQUENCE [LARGE SCALE GENOMIC DNA]</scope>
    <source>
        <strain evidence="4">CBS 101.48</strain>
    </source>
</reference>
<dbReference type="InParanoid" id="A0A168SGI7"/>
<dbReference type="GO" id="GO:0005856">
    <property type="term" value="C:cytoskeleton"/>
    <property type="evidence" value="ECO:0007669"/>
    <property type="project" value="InterPro"/>
</dbReference>
<gene>
    <name evidence="4" type="primary">ABSGL_14063.1 scaffold 14385</name>
</gene>
<dbReference type="PROSITE" id="PS50238">
    <property type="entry name" value="RHOGAP"/>
    <property type="match status" value="1"/>
</dbReference>
<dbReference type="GO" id="GO:0005737">
    <property type="term" value="C:cytoplasm"/>
    <property type="evidence" value="ECO:0007669"/>
    <property type="project" value="TreeGrafter"/>
</dbReference>
<dbReference type="Gene3D" id="1.10.555.10">
    <property type="entry name" value="Rho GTPase activation protein"/>
    <property type="match status" value="1"/>
</dbReference>
<accession>A0A168SGI7</accession>
<dbReference type="GO" id="GO:0007165">
    <property type="term" value="P:signal transduction"/>
    <property type="evidence" value="ECO:0007669"/>
    <property type="project" value="InterPro"/>
</dbReference>
<protein>
    <recommendedName>
        <fullName evidence="6">Rho-GAP domain-containing protein</fullName>
    </recommendedName>
</protein>
<dbReference type="EMBL" id="LT554895">
    <property type="protein sequence ID" value="SAM08400.1"/>
    <property type="molecule type" value="Genomic_DNA"/>
</dbReference>
<dbReference type="PANTHER" id="PTHR45876">
    <property type="entry name" value="FI04035P"/>
    <property type="match status" value="1"/>
</dbReference>
<feature type="domain" description="Rho-GAP" evidence="2">
    <location>
        <begin position="542"/>
        <end position="742"/>
    </location>
</feature>
<evidence type="ECO:0000259" key="3">
    <source>
        <dbReference type="PROSITE" id="PS51016"/>
    </source>
</evidence>
<dbReference type="GO" id="GO:0005096">
    <property type="term" value="F:GTPase activator activity"/>
    <property type="evidence" value="ECO:0007669"/>
    <property type="project" value="TreeGrafter"/>
</dbReference>
<dbReference type="SUPFAM" id="SSF48350">
    <property type="entry name" value="GTPase activation domain, GAP"/>
    <property type="match status" value="1"/>
</dbReference>
<evidence type="ECO:0000259" key="2">
    <source>
        <dbReference type="PROSITE" id="PS50238"/>
    </source>
</evidence>
<dbReference type="PROSITE" id="PS51016">
    <property type="entry name" value="MYTH4"/>
    <property type="match status" value="1"/>
</dbReference>
<dbReference type="InterPro" id="IPR038185">
    <property type="entry name" value="MyTH4_dom_sf"/>
</dbReference>
<dbReference type="PANTHER" id="PTHR45876:SF8">
    <property type="entry name" value="FI04035P"/>
    <property type="match status" value="1"/>
</dbReference>
<dbReference type="InterPro" id="IPR000198">
    <property type="entry name" value="RhoGAP_dom"/>
</dbReference>
<feature type="region of interest" description="Disordered" evidence="1">
    <location>
        <begin position="235"/>
        <end position="266"/>
    </location>
</feature>
<evidence type="ECO:0000313" key="5">
    <source>
        <dbReference type="Proteomes" id="UP000078561"/>
    </source>
</evidence>
<dbReference type="Pfam" id="PF00620">
    <property type="entry name" value="RhoGAP"/>
    <property type="match status" value="1"/>
</dbReference>
<evidence type="ECO:0000256" key="1">
    <source>
        <dbReference type="SAM" id="MobiDB-lite"/>
    </source>
</evidence>